<keyword evidence="10" id="KW-1185">Reference proteome</keyword>
<feature type="compositionally biased region" description="Basic residues" evidence="7">
    <location>
        <begin position="929"/>
        <end position="942"/>
    </location>
</feature>
<keyword evidence="5" id="KW-0143">Chaperone</keyword>
<dbReference type="Pfam" id="PF10431">
    <property type="entry name" value="ClpB_D2-small"/>
    <property type="match status" value="1"/>
</dbReference>
<dbReference type="InterPro" id="IPR001270">
    <property type="entry name" value="ClpA/B"/>
</dbReference>
<dbReference type="Pfam" id="PF00004">
    <property type="entry name" value="AAA"/>
    <property type="match status" value="1"/>
</dbReference>
<organism evidence="9 10">
    <name type="scientific">Phyllobacterium phragmitis</name>
    <dbReference type="NCBI Taxonomy" id="2670329"/>
    <lineage>
        <taxon>Bacteria</taxon>
        <taxon>Pseudomonadati</taxon>
        <taxon>Pseudomonadota</taxon>
        <taxon>Alphaproteobacteria</taxon>
        <taxon>Hyphomicrobiales</taxon>
        <taxon>Phyllobacteriaceae</taxon>
        <taxon>Phyllobacterium</taxon>
    </lineage>
</organism>
<evidence type="ECO:0000256" key="6">
    <source>
        <dbReference type="PROSITE-ProRule" id="PRU01251"/>
    </source>
</evidence>
<evidence type="ECO:0000256" key="7">
    <source>
        <dbReference type="SAM" id="MobiDB-lite"/>
    </source>
</evidence>
<reference evidence="9 10" key="1">
    <citation type="submission" date="2018-02" db="EMBL/GenBank/DDBJ databases">
        <title>The draft genome of Phyllobacterium sp. 1N-3.</title>
        <authorList>
            <person name="Liu L."/>
            <person name="Li L."/>
            <person name="Zhang X."/>
            <person name="Wang T."/>
            <person name="Liang L."/>
        </authorList>
    </citation>
    <scope>NUCLEOTIDE SEQUENCE [LARGE SCALE GENOMIC DNA]</scope>
    <source>
        <strain evidence="9 10">1N-3</strain>
    </source>
</reference>
<dbReference type="PROSITE" id="PS51903">
    <property type="entry name" value="CLP_R"/>
    <property type="match status" value="1"/>
</dbReference>
<dbReference type="SMART" id="SM00382">
    <property type="entry name" value="AAA"/>
    <property type="match status" value="2"/>
</dbReference>
<dbReference type="PRINTS" id="PR00300">
    <property type="entry name" value="CLPPROTEASEA"/>
</dbReference>
<comment type="caution">
    <text evidence="9">The sequence shown here is derived from an EMBL/GenBank/DDBJ whole genome shotgun (WGS) entry which is preliminary data.</text>
</comment>
<dbReference type="PANTHER" id="PTHR11638:SF184">
    <property type="entry name" value="ATPASE WITH CHAPERONE ACTIVITY"/>
    <property type="match status" value="1"/>
</dbReference>
<dbReference type="Pfam" id="PF02861">
    <property type="entry name" value="Clp_N"/>
    <property type="match status" value="1"/>
</dbReference>
<dbReference type="GO" id="GO:0005737">
    <property type="term" value="C:cytoplasm"/>
    <property type="evidence" value="ECO:0007669"/>
    <property type="project" value="TreeGrafter"/>
</dbReference>
<dbReference type="PANTHER" id="PTHR11638">
    <property type="entry name" value="ATP-DEPENDENT CLP PROTEASE"/>
    <property type="match status" value="1"/>
</dbReference>
<dbReference type="GO" id="GO:0034605">
    <property type="term" value="P:cellular response to heat"/>
    <property type="evidence" value="ECO:0007669"/>
    <property type="project" value="TreeGrafter"/>
</dbReference>
<protein>
    <submittedName>
        <fullName evidence="9">Type VI secretion system ATPase TssH</fullName>
    </submittedName>
</protein>
<dbReference type="InterPro" id="IPR050130">
    <property type="entry name" value="ClpA_ClpB"/>
</dbReference>
<dbReference type="InterPro" id="IPR018368">
    <property type="entry name" value="ClpA/B_CS1"/>
</dbReference>
<dbReference type="Pfam" id="PF07724">
    <property type="entry name" value="AAA_2"/>
    <property type="match status" value="1"/>
</dbReference>
<dbReference type="GO" id="GO:0005524">
    <property type="term" value="F:ATP binding"/>
    <property type="evidence" value="ECO:0007669"/>
    <property type="project" value="UniProtKB-KW"/>
</dbReference>
<evidence type="ECO:0000313" key="9">
    <source>
        <dbReference type="EMBL" id="PRD41156.1"/>
    </source>
</evidence>
<dbReference type="Proteomes" id="UP000239434">
    <property type="component" value="Unassembled WGS sequence"/>
</dbReference>
<dbReference type="SMART" id="SM01086">
    <property type="entry name" value="ClpB_D2-small"/>
    <property type="match status" value="1"/>
</dbReference>
<keyword evidence="4" id="KW-0067">ATP-binding</keyword>
<dbReference type="Gene3D" id="3.40.50.300">
    <property type="entry name" value="P-loop containing nucleotide triphosphate hydrolases"/>
    <property type="match status" value="3"/>
</dbReference>
<keyword evidence="2 6" id="KW-0677">Repeat</keyword>
<dbReference type="GO" id="GO:0016887">
    <property type="term" value="F:ATP hydrolysis activity"/>
    <property type="evidence" value="ECO:0007669"/>
    <property type="project" value="InterPro"/>
</dbReference>
<dbReference type="Gene3D" id="1.10.8.60">
    <property type="match status" value="1"/>
</dbReference>
<dbReference type="Pfam" id="PF17871">
    <property type="entry name" value="AAA_lid_9"/>
    <property type="match status" value="1"/>
</dbReference>
<evidence type="ECO:0000256" key="5">
    <source>
        <dbReference type="ARBA" id="ARBA00023186"/>
    </source>
</evidence>
<dbReference type="CDD" id="cd19499">
    <property type="entry name" value="RecA-like_ClpB_Hsp104-like"/>
    <property type="match status" value="1"/>
</dbReference>
<evidence type="ECO:0000256" key="2">
    <source>
        <dbReference type="ARBA" id="ARBA00022737"/>
    </source>
</evidence>
<evidence type="ECO:0000256" key="3">
    <source>
        <dbReference type="ARBA" id="ARBA00022741"/>
    </source>
</evidence>
<dbReference type="InterPro" id="IPR019489">
    <property type="entry name" value="Clp_ATPase_C"/>
</dbReference>
<sequence>MPDINLNRLVRTLEPALQVSLEAAVSLAVRNAHSTVEIAHWMRTLVDIETISPIFAHAGVNLGNLRGELDLAVDDLVRGDGSIPTLSQNMLLLAREAWLIASLQFGRDRIKSGDLLIALSSEQSLRLAARGIAPSLRDINVKAIEAELQADTDTGAIETEPHSARASPGDDEFLRLYTQDMTADARAGRIDPVIGRDRELRQVIDVLMRRRQNNPILVGEAGVGKTAIAEALALAIAAGDVPQMLKDVRLLSLDLSLLQAGAGVKGEFERRLHGVAGAVKKAAEPIILFIDEAHKLIGAGGQQGQDDAANILKPSLARGELRTVAATTWSEYKRFIEKDAALTRRFQTVKVEEPDEETAIQMLRGVASAFTAHHGVRIRDEALAAAVRLSARYIPARQLPDKAISLIDTAAASVALARQAPPEAFKMLRNEDDLLGTEAEWLANEPATMKNRARLLEIEARRAQVAAEIEVIETRYGEEMRLVREADRLEALLSSDQDDASNKEGSAGASEDGDDVDIVAIFSTQPADRNENARTALLAAERSLSEFAGEKPLVPRVVDRDVVASLVARWTGIPVGKLLSDQVETVKTLDARLKERIIGQDAAIARIAASMQTARAGLSDPSRPPAVFLLVGTSGTGKTETALSLTDLLYGGGQYLTTINMSEFKEEHKISMLLGSPPGYVGFGEGGVLTEAVRRRPYGVLLLDEIDKAHPGVQEIFYQVFDKGTLRDGEGRDIDFKNTTILMTANSGAELLSGLAADPDAMPEGETLERLLMRELQKHFKPAFLGRTTILPFMPLDKGALSGIVDIQLGRIADRVRISYGTELALSPQARHALVSRAEASEIGARAIESMIARDLLPILSKLFLDALATGQTYSNVEIGFDANHFSAIPAQLADKEEFVEPESRTSDNAATDDANGLTGCSGDQKGKERMRRNLPNTKRKIVHADLSSD</sequence>
<proteinExistence type="inferred from homology"/>
<feature type="region of interest" description="Disordered" evidence="7">
    <location>
        <begin position="901"/>
        <end position="950"/>
    </location>
</feature>
<evidence type="ECO:0000256" key="4">
    <source>
        <dbReference type="ARBA" id="ARBA00022840"/>
    </source>
</evidence>
<dbReference type="SUPFAM" id="SSF81923">
    <property type="entry name" value="Double Clp-N motif"/>
    <property type="match status" value="1"/>
</dbReference>
<dbReference type="InterPro" id="IPR003593">
    <property type="entry name" value="AAA+_ATPase"/>
</dbReference>
<dbReference type="Gene3D" id="1.10.1780.10">
    <property type="entry name" value="Clp, N-terminal domain"/>
    <property type="match status" value="1"/>
</dbReference>
<dbReference type="NCBIfam" id="TIGR03345">
    <property type="entry name" value="VI_ClpV1"/>
    <property type="match status" value="1"/>
</dbReference>
<dbReference type="InterPro" id="IPR041546">
    <property type="entry name" value="ClpA/ClpB_AAA_lid"/>
</dbReference>
<dbReference type="PROSITE" id="PS00870">
    <property type="entry name" value="CLPAB_1"/>
    <property type="match status" value="1"/>
</dbReference>
<dbReference type="RefSeq" id="WP_105744822.1">
    <property type="nucleotide sequence ID" value="NZ_PVBR01000024.1"/>
</dbReference>
<feature type="domain" description="Clp R" evidence="8">
    <location>
        <begin position="6"/>
        <end position="156"/>
    </location>
</feature>
<keyword evidence="3" id="KW-0547">Nucleotide-binding</keyword>
<dbReference type="InterPro" id="IPR036628">
    <property type="entry name" value="Clp_N_dom_sf"/>
</dbReference>
<dbReference type="EMBL" id="PVBR01000024">
    <property type="protein sequence ID" value="PRD41156.1"/>
    <property type="molecule type" value="Genomic_DNA"/>
</dbReference>
<dbReference type="InterPro" id="IPR017729">
    <property type="entry name" value="ATPase_T6SS_ClpV1"/>
</dbReference>
<dbReference type="AlphaFoldDB" id="A0A2S9IKU9"/>
<dbReference type="CDD" id="cd00009">
    <property type="entry name" value="AAA"/>
    <property type="match status" value="1"/>
</dbReference>
<dbReference type="InterPro" id="IPR027417">
    <property type="entry name" value="P-loop_NTPase"/>
</dbReference>
<comment type="similarity">
    <text evidence="1">Belongs to the ClpA/ClpB family.</text>
</comment>
<dbReference type="InterPro" id="IPR004176">
    <property type="entry name" value="Clp_R_N"/>
</dbReference>
<dbReference type="InterPro" id="IPR003959">
    <property type="entry name" value="ATPase_AAA_core"/>
</dbReference>
<accession>A0A2S9IKU9</accession>
<evidence type="ECO:0000313" key="10">
    <source>
        <dbReference type="Proteomes" id="UP000239434"/>
    </source>
</evidence>
<dbReference type="SUPFAM" id="SSF52540">
    <property type="entry name" value="P-loop containing nucleoside triphosphate hydrolases"/>
    <property type="match status" value="2"/>
</dbReference>
<evidence type="ECO:0000256" key="1">
    <source>
        <dbReference type="ARBA" id="ARBA00008675"/>
    </source>
</evidence>
<gene>
    <name evidence="9" type="primary">clpV</name>
    <name evidence="9" type="ORF">C5748_23225</name>
</gene>
<name>A0A2S9IKU9_9HYPH</name>
<evidence type="ECO:0000259" key="8">
    <source>
        <dbReference type="PROSITE" id="PS51903"/>
    </source>
</evidence>